<dbReference type="InterPro" id="IPR051198">
    <property type="entry name" value="BchE-like"/>
</dbReference>
<dbReference type="SMART" id="SM00729">
    <property type="entry name" value="Elp3"/>
    <property type="match status" value="1"/>
</dbReference>
<evidence type="ECO:0000256" key="3">
    <source>
        <dbReference type="ARBA" id="ARBA00022679"/>
    </source>
</evidence>
<dbReference type="GO" id="GO:0003824">
    <property type="term" value="F:catalytic activity"/>
    <property type="evidence" value="ECO:0007669"/>
    <property type="project" value="InterPro"/>
</dbReference>
<dbReference type="PANTHER" id="PTHR43409">
    <property type="entry name" value="ANAEROBIC MAGNESIUM-PROTOPORPHYRIN IX MONOMETHYL ESTER CYCLASE-RELATED"/>
    <property type="match status" value="1"/>
</dbReference>
<evidence type="ECO:0000259" key="9">
    <source>
        <dbReference type="PROSITE" id="PS51918"/>
    </source>
</evidence>
<accession>A0A0G1IXB8</accession>
<dbReference type="Pfam" id="PF02310">
    <property type="entry name" value="B12-binding"/>
    <property type="match status" value="1"/>
</dbReference>
<dbReference type="PROSITE" id="PS51332">
    <property type="entry name" value="B12_BINDING"/>
    <property type="match status" value="1"/>
</dbReference>
<dbReference type="InterPro" id="IPR006158">
    <property type="entry name" value="Cobalamin-bd"/>
</dbReference>
<dbReference type="CDD" id="cd01335">
    <property type="entry name" value="Radical_SAM"/>
    <property type="match status" value="1"/>
</dbReference>
<keyword evidence="6" id="KW-0408">Iron</keyword>
<dbReference type="SFLD" id="SFLDS00029">
    <property type="entry name" value="Radical_SAM"/>
    <property type="match status" value="1"/>
</dbReference>
<dbReference type="InterPro" id="IPR006638">
    <property type="entry name" value="Elp3/MiaA/NifB-like_rSAM"/>
</dbReference>
<dbReference type="GO" id="GO:0051539">
    <property type="term" value="F:4 iron, 4 sulfur cluster binding"/>
    <property type="evidence" value="ECO:0007669"/>
    <property type="project" value="UniProtKB-KW"/>
</dbReference>
<evidence type="ECO:0000256" key="5">
    <source>
        <dbReference type="ARBA" id="ARBA00022723"/>
    </source>
</evidence>
<dbReference type="Gene3D" id="3.80.30.20">
    <property type="entry name" value="tm_1862 like domain"/>
    <property type="match status" value="1"/>
</dbReference>
<comment type="cofactor">
    <cofactor evidence="1">
        <name>[4Fe-4S] cluster</name>
        <dbReference type="ChEBI" id="CHEBI:49883"/>
    </cofactor>
</comment>
<evidence type="ECO:0000256" key="7">
    <source>
        <dbReference type="ARBA" id="ARBA00023014"/>
    </source>
</evidence>
<evidence type="ECO:0000256" key="4">
    <source>
        <dbReference type="ARBA" id="ARBA00022691"/>
    </source>
</evidence>
<proteinExistence type="predicted"/>
<sequence>MIRNPKILLVYPPNQLMDIEVPRPDGSLGLLYLASALQRAGFETDVLDVSVGNADDELTETFYRAVRQPNGLIRIGMSQERLREFIAKGGYACVGINSNFTAQTRMALEVAAIAKSGSADIKVIVGGVNARNLAKCFLDSDHVDAVCLTEAEKIIVRTAEELARGRGFEKVSGVLYKTGEQHLKNAVMPGDAYANLDDLPIPAWDKLLFKHYDAITSSRSGADSPQKARYAPIMTSRGCPFECLYCHISMEKVDSAGSGGIGSLRLKSVERVLEEVERLRNLGVKKLFFEDDSLLAKKSRVKTIFESVLGMGLEIAAINGVNLIHFQHKHSGRLKIDVEYLELLKNAGFDEISFPVESGSQRILDKYATAKLNLDRLDVVELVRIASRLGIKCPINMMIGFPDETKNEIRQTIELGKRLVEAGAPYCAFFIPIPFPGSRLYEIALAQNHLDQNFDPDKMNWMNVMMKNTIIPPDKLIEIRESAWREVNTPEYVAARLKSRADRAS</sequence>
<evidence type="ECO:0000313" key="11">
    <source>
        <dbReference type="Proteomes" id="UP000033945"/>
    </source>
</evidence>
<evidence type="ECO:0000313" key="10">
    <source>
        <dbReference type="EMBL" id="KKT63720.1"/>
    </source>
</evidence>
<dbReference type="GO" id="GO:0031419">
    <property type="term" value="F:cobalamin binding"/>
    <property type="evidence" value="ECO:0007669"/>
    <property type="project" value="InterPro"/>
</dbReference>
<evidence type="ECO:0000259" key="8">
    <source>
        <dbReference type="PROSITE" id="PS51332"/>
    </source>
</evidence>
<keyword evidence="3" id="KW-0808">Transferase</keyword>
<dbReference type="Pfam" id="PF04055">
    <property type="entry name" value="Radical_SAM"/>
    <property type="match status" value="1"/>
</dbReference>
<dbReference type="SFLD" id="SFLDG01123">
    <property type="entry name" value="methyltransferase_(Class_B)"/>
    <property type="match status" value="1"/>
</dbReference>
<dbReference type="InterPro" id="IPR058240">
    <property type="entry name" value="rSAM_sf"/>
</dbReference>
<keyword evidence="5" id="KW-0479">Metal-binding</keyword>
<keyword evidence="4" id="KW-0949">S-adenosyl-L-methionine</keyword>
<dbReference type="InterPro" id="IPR034466">
    <property type="entry name" value="Methyltransferase_Class_B"/>
</dbReference>
<feature type="domain" description="Radical SAM core" evidence="9">
    <location>
        <begin position="223"/>
        <end position="480"/>
    </location>
</feature>
<keyword evidence="2" id="KW-0489">Methyltransferase</keyword>
<dbReference type="InterPro" id="IPR007197">
    <property type="entry name" value="rSAM"/>
</dbReference>
<keyword evidence="7" id="KW-0411">Iron-sulfur</keyword>
<name>A0A0G1IXB8_9BACT</name>
<gene>
    <name evidence="10" type="ORF">UW55_C0001G0013</name>
</gene>
<dbReference type="InterPro" id="IPR023404">
    <property type="entry name" value="rSAM_horseshoe"/>
</dbReference>
<dbReference type="Gene3D" id="3.40.50.280">
    <property type="entry name" value="Cobalamin-binding domain"/>
    <property type="match status" value="1"/>
</dbReference>
<dbReference type="Proteomes" id="UP000033945">
    <property type="component" value="Unassembled WGS sequence"/>
</dbReference>
<evidence type="ECO:0000256" key="1">
    <source>
        <dbReference type="ARBA" id="ARBA00001966"/>
    </source>
</evidence>
<dbReference type="PROSITE" id="PS51918">
    <property type="entry name" value="RADICAL_SAM"/>
    <property type="match status" value="1"/>
</dbReference>
<dbReference type="SFLD" id="SFLDG01082">
    <property type="entry name" value="B12-binding_domain_containing"/>
    <property type="match status" value="1"/>
</dbReference>
<dbReference type="EMBL" id="LCIT01000001">
    <property type="protein sequence ID" value="KKT63720.1"/>
    <property type="molecule type" value="Genomic_DNA"/>
</dbReference>
<organism evidence="10 11">
    <name type="scientific">Candidatus Giovannonibacteria bacterium GW2011_GWA2_44_26</name>
    <dbReference type="NCBI Taxonomy" id="1618648"/>
    <lineage>
        <taxon>Bacteria</taxon>
        <taxon>Candidatus Giovannoniibacteriota</taxon>
    </lineage>
</organism>
<reference evidence="10 11" key="1">
    <citation type="journal article" date="2015" name="Nature">
        <title>rRNA introns, odd ribosomes, and small enigmatic genomes across a large radiation of phyla.</title>
        <authorList>
            <person name="Brown C.T."/>
            <person name="Hug L.A."/>
            <person name="Thomas B.C."/>
            <person name="Sharon I."/>
            <person name="Castelle C.J."/>
            <person name="Singh A."/>
            <person name="Wilkins M.J."/>
            <person name="Williams K.H."/>
            <person name="Banfield J.F."/>
        </authorList>
    </citation>
    <scope>NUCLEOTIDE SEQUENCE [LARGE SCALE GENOMIC DNA]</scope>
</reference>
<evidence type="ECO:0000256" key="2">
    <source>
        <dbReference type="ARBA" id="ARBA00022603"/>
    </source>
</evidence>
<comment type="caution">
    <text evidence="10">The sequence shown here is derived from an EMBL/GenBank/DDBJ whole genome shotgun (WGS) entry which is preliminary data.</text>
</comment>
<feature type="domain" description="B12-binding" evidence="8">
    <location>
        <begin position="4"/>
        <end position="169"/>
    </location>
</feature>
<dbReference type="GO" id="GO:0046872">
    <property type="term" value="F:metal ion binding"/>
    <property type="evidence" value="ECO:0007669"/>
    <property type="project" value="UniProtKB-KW"/>
</dbReference>
<dbReference type="PANTHER" id="PTHR43409:SF7">
    <property type="entry name" value="BLL1977 PROTEIN"/>
    <property type="match status" value="1"/>
</dbReference>
<evidence type="ECO:0000256" key="6">
    <source>
        <dbReference type="ARBA" id="ARBA00023004"/>
    </source>
</evidence>
<dbReference type="SUPFAM" id="SSF102114">
    <property type="entry name" value="Radical SAM enzymes"/>
    <property type="match status" value="1"/>
</dbReference>
<protein>
    <submittedName>
        <fullName evidence="10">Uncharacterized protein</fullName>
    </submittedName>
</protein>
<dbReference type="AlphaFoldDB" id="A0A0G1IXB8"/>